<accession>A0ABT6ZCB0</accession>
<gene>
    <name evidence="2" type="ORF">QNI14_04985</name>
</gene>
<keyword evidence="1" id="KW-0472">Membrane</keyword>
<keyword evidence="1" id="KW-0812">Transmembrane</keyword>
<organism evidence="2 3">
    <name type="scientific">Microbacterium dauci</name>
    <dbReference type="NCBI Taxonomy" id="3048008"/>
    <lineage>
        <taxon>Bacteria</taxon>
        <taxon>Bacillati</taxon>
        <taxon>Actinomycetota</taxon>
        <taxon>Actinomycetes</taxon>
        <taxon>Micrococcales</taxon>
        <taxon>Microbacteriaceae</taxon>
        <taxon>Microbacterium</taxon>
    </lineage>
</organism>
<dbReference type="EMBL" id="JASJND010000003">
    <property type="protein sequence ID" value="MDJ1113801.1"/>
    <property type="molecule type" value="Genomic_DNA"/>
</dbReference>
<dbReference type="RefSeq" id="WP_283715279.1">
    <property type="nucleotide sequence ID" value="NZ_JASJND010000003.1"/>
</dbReference>
<protein>
    <recommendedName>
        <fullName evidence="4">CcmD family protein</fullName>
    </recommendedName>
</protein>
<feature type="transmembrane region" description="Helical" evidence="1">
    <location>
        <begin position="21"/>
        <end position="38"/>
    </location>
</feature>
<name>A0ABT6ZCB0_9MICO</name>
<comment type="caution">
    <text evidence="2">The sequence shown here is derived from an EMBL/GenBank/DDBJ whole genome shotgun (WGS) entry which is preliminary data.</text>
</comment>
<dbReference type="Proteomes" id="UP001321481">
    <property type="component" value="Unassembled WGS sequence"/>
</dbReference>
<evidence type="ECO:0000313" key="3">
    <source>
        <dbReference type="Proteomes" id="UP001321481"/>
    </source>
</evidence>
<keyword evidence="3" id="KW-1185">Reference proteome</keyword>
<evidence type="ECO:0008006" key="4">
    <source>
        <dbReference type="Google" id="ProtNLM"/>
    </source>
</evidence>
<keyword evidence="1" id="KW-1133">Transmembrane helix</keyword>
<evidence type="ECO:0000313" key="2">
    <source>
        <dbReference type="EMBL" id="MDJ1113801.1"/>
    </source>
</evidence>
<sequence>MTPIVMASWATVEWIGRADETAPHILLIVLWGVALYLSTKFARHFKAVIEREERARAESENSAGSPD</sequence>
<reference evidence="2 3" key="1">
    <citation type="submission" date="2023-05" db="EMBL/GenBank/DDBJ databases">
        <title>Microbacterium dauci sp.nov., Isolated from Carrot Rhizosphere Soil.</title>
        <authorList>
            <person name="Xiao Z."/>
            <person name="Zheng J."/>
        </authorList>
    </citation>
    <scope>NUCLEOTIDE SEQUENCE [LARGE SCALE GENOMIC DNA]</scope>
    <source>
        <strain evidence="2 3">LX3-4</strain>
    </source>
</reference>
<evidence type="ECO:0000256" key="1">
    <source>
        <dbReference type="SAM" id="Phobius"/>
    </source>
</evidence>
<proteinExistence type="predicted"/>